<dbReference type="InParanoid" id="A0A1Y2BMG3"/>
<dbReference type="GO" id="GO:0016491">
    <property type="term" value="F:oxidoreductase activity"/>
    <property type="evidence" value="ECO:0007669"/>
    <property type="project" value="InterPro"/>
</dbReference>
<dbReference type="PANTHER" id="PTHR45033">
    <property type="match status" value="1"/>
</dbReference>
<dbReference type="InterPro" id="IPR011032">
    <property type="entry name" value="GroES-like_sf"/>
</dbReference>
<dbReference type="CDD" id="cd08276">
    <property type="entry name" value="MDR7"/>
    <property type="match status" value="1"/>
</dbReference>
<dbReference type="InterPro" id="IPR013149">
    <property type="entry name" value="ADH-like_C"/>
</dbReference>
<proteinExistence type="predicted"/>
<evidence type="ECO:0000259" key="1">
    <source>
        <dbReference type="SMART" id="SM00829"/>
    </source>
</evidence>
<dbReference type="Pfam" id="PF00107">
    <property type="entry name" value="ADH_zinc_N"/>
    <property type="match status" value="1"/>
</dbReference>
<dbReference type="Gene3D" id="3.90.180.10">
    <property type="entry name" value="Medium-chain alcohol dehydrogenases, catalytic domain"/>
    <property type="match status" value="1"/>
</dbReference>
<comment type="caution">
    <text evidence="2">The sequence shown here is derived from an EMBL/GenBank/DDBJ whole genome shotgun (WGS) entry which is preliminary data.</text>
</comment>
<dbReference type="Proteomes" id="UP000193986">
    <property type="component" value="Unassembled WGS sequence"/>
</dbReference>
<dbReference type="OrthoDB" id="9930022at2759"/>
<dbReference type="Pfam" id="PF08240">
    <property type="entry name" value="ADH_N"/>
    <property type="match status" value="1"/>
</dbReference>
<keyword evidence="3" id="KW-1185">Reference proteome</keyword>
<reference evidence="2 3" key="1">
    <citation type="submission" date="2016-07" db="EMBL/GenBank/DDBJ databases">
        <title>Pervasive Adenine N6-methylation of Active Genes in Fungi.</title>
        <authorList>
            <consortium name="DOE Joint Genome Institute"/>
            <person name="Mondo S.J."/>
            <person name="Dannebaum R.O."/>
            <person name="Kuo R.C."/>
            <person name="Labutti K."/>
            <person name="Haridas S."/>
            <person name="Kuo A."/>
            <person name="Salamov A."/>
            <person name="Ahrendt S.R."/>
            <person name="Lipzen A."/>
            <person name="Sullivan W."/>
            <person name="Andreopoulos W.B."/>
            <person name="Clum A."/>
            <person name="Lindquist E."/>
            <person name="Daum C."/>
            <person name="Ramamoorthy G.K."/>
            <person name="Gryganskyi A."/>
            <person name="Culley D."/>
            <person name="Magnuson J.K."/>
            <person name="James T.Y."/>
            <person name="O'Malley M.A."/>
            <person name="Stajich J.E."/>
            <person name="Spatafora J.W."/>
            <person name="Visel A."/>
            <person name="Grigoriev I.V."/>
        </authorList>
    </citation>
    <scope>NUCLEOTIDE SEQUENCE [LARGE SCALE GENOMIC DNA]</scope>
    <source>
        <strain evidence="2 3">68-887.2</strain>
    </source>
</reference>
<accession>A0A1Y2BMG3</accession>
<dbReference type="InterPro" id="IPR013154">
    <property type="entry name" value="ADH-like_N"/>
</dbReference>
<evidence type="ECO:0000313" key="2">
    <source>
        <dbReference type="EMBL" id="ORY35335.1"/>
    </source>
</evidence>
<dbReference type="InterPro" id="IPR020843">
    <property type="entry name" value="ER"/>
</dbReference>
<organism evidence="2 3">
    <name type="scientific">Naematelia encephala</name>
    <dbReference type="NCBI Taxonomy" id="71784"/>
    <lineage>
        <taxon>Eukaryota</taxon>
        <taxon>Fungi</taxon>
        <taxon>Dikarya</taxon>
        <taxon>Basidiomycota</taxon>
        <taxon>Agaricomycotina</taxon>
        <taxon>Tremellomycetes</taxon>
        <taxon>Tremellales</taxon>
        <taxon>Naemateliaceae</taxon>
        <taxon>Naematelia</taxon>
    </lineage>
</organism>
<dbReference type="SMART" id="SM00829">
    <property type="entry name" value="PKS_ER"/>
    <property type="match status" value="1"/>
</dbReference>
<evidence type="ECO:0000313" key="3">
    <source>
        <dbReference type="Proteomes" id="UP000193986"/>
    </source>
</evidence>
<dbReference type="STRING" id="71784.A0A1Y2BMG3"/>
<dbReference type="SUPFAM" id="SSF50129">
    <property type="entry name" value="GroES-like"/>
    <property type="match status" value="1"/>
</dbReference>
<dbReference type="EMBL" id="MCFC01000001">
    <property type="protein sequence ID" value="ORY35335.1"/>
    <property type="molecule type" value="Genomic_DNA"/>
</dbReference>
<gene>
    <name evidence="2" type="ORF">BCR39DRAFT_488981</name>
</gene>
<dbReference type="Gene3D" id="3.40.50.720">
    <property type="entry name" value="NAD(P)-binding Rossmann-like Domain"/>
    <property type="match status" value="1"/>
</dbReference>
<feature type="domain" description="Enoyl reductase (ER)" evidence="1">
    <location>
        <begin position="16"/>
        <end position="363"/>
    </location>
</feature>
<dbReference type="AlphaFoldDB" id="A0A1Y2BMG3"/>
<dbReference type="InterPro" id="IPR036291">
    <property type="entry name" value="NAD(P)-bd_dom_sf"/>
</dbReference>
<dbReference type="PANTHER" id="PTHR45033:SF2">
    <property type="entry name" value="ZINC-TYPE ALCOHOL DEHYDROGENASE-LIKE PROTEIN C1773.06C"/>
    <property type="match status" value="1"/>
</dbReference>
<sequence>MAPKTMKRYVISHRNGIDGLKLEEAAPVPELRSPTDIRINIKALSLNARDLQIINNNYPAPHVVPQDCVPVSDGCGIVEAVGSEVTAFKVGDRVAPVFPQGHHWEEDMKLRSLKRGLGGAIDGVAAEYFVCDEEEAVLVPSNFSFAEGATLPVGYTTAWSSLFSHHPKLQAGHTVLCLGTGGVSLCAAQLALIAGARLILTSSSQKKLDASVALLRPLISADAPADTIQTIDYSKIEDWDQEARRMTGGRGVDFVVEIAGRGTIARSIRSTTMGGLVAVSGYMSDYKPIPQHILDEDLAKTILYSAANVRGVFVCNREEFRQMVRALESGCVKPIIGETFKFEDLKVAYQFMADGKHMGKVCIEL</sequence>
<dbReference type="SUPFAM" id="SSF51735">
    <property type="entry name" value="NAD(P)-binding Rossmann-fold domains"/>
    <property type="match status" value="1"/>
</dbReference>
<dbReference type="InterPro" id="IPR052711">
    <property type="entry name" value="Zinc_ADH-like"/>
</dbReference>
<name>A0A1Y2BMG3_9TREE</name>
<protein>
    <submittedName>
        <fullName evidence="2">Putative alcohol dehydrogenase</fullName>
    </submittedName>
</protein>